<name>A0A1J4J6I8_9EUKA</name>
<evidence type="ECO:0000313" key="3">
    <source>
        <dbReference type="Proteomes" id="UP000179807"/>
    </source>
</evidence>
<organism evidence="2 3">
    <name type="scientific">Tritrichomonas foetus</name>
    <dbReference type="NCBI Taxonomy" id="1144522"/>
    <lineage>
        <taxon>Eukaryota</taxon>
        <taxon>Metamonada</taxon>
        <taxon>Parabasalia</taxon>
        <taxon>Tritrichomonadida</taxon>
        <taxon>Tritrichomonadidae</taxon>
        <taxon>Tritrichomonas</taxon>
    </lineage>
</organism>
<feature type="region of interest" description="Disordered" evidence="1">
    <location>
        <begin position="303"/>
        <end position="328"/>
    </location>
</feature>
<dbReference type="RefSeq" id="XP_068346920.1">
    <property type="nucleotide sequence ID" value="XM_068496120.1"/>
</dbReference>
<dbReference type="InterPro" id="IPR037383">
    <property type="entry name" value="CCDC87"/>
</dbReference>
<proteinExistence type="predicted"/>
<dbReference type="GeneID" id="94830824"/>
<keyword evidence="3" id="KW-1185">Reference proteome</keyword>
<comment type="caution">
    <text evidence="2">The sequence shown here is derived from an EMBL/GenBank/DDBJ whole genome shotgun (WGS) entry which is preliminary data.</text>
</comment>
<dbReference type="EMBL" id="MLAK01001371">
    <property type="protein sequence ID" value="OHS93783.1"/>
    <property type="molecule type" value="Genomic_DNA"/>
</dbReference>
<dbReference type="VEuPathDB" id="TrichDB:TRFO_11593"/>
<reference evidence="2" key="1">
    <citation type="submission" date="2016-10" db="EMBL/GenBank/DDBJ databases">
        <authorList>
            <person name="Benchimol M."/>
            <person name="Almeida L.G."/>
            <person name="Vasconcelos A.T."/>
            <person name="Perreira-Neves A."/>
            <person name="Rosa I.A."/>
            <person name="Tasca T."/>
            <person name="Bogo M.R."/>
            <person name="de Souza W."/>
        </authorList>
    </citation>
    <scope>NUCLEOTIDE SEQUENCE [LARGE SCALE GENOMIC DNA]</scope>
    <source>
        <strain evidence="2">K</strain>
    </source>
</reference>
<evidence type="ECO:0000313" key="2">
    <source>
        <dbReference type="EMBL" id="OHS93783.1"/>
    </source>
</evidence>
<protein>
    <submittedName>
        <fullName evidence="2">Uncharacterized protein</fullName>
    </submittedName>
</protein>
<dbReference type="AlphaFoldDB" id="A0A1J4J6I8"/>
<dbReference type="PANTHER" id="PTHR16078:SF1">
    <property type="entry name" value="COILED-COIL DOMAIN-CONTAINING PROTEIN 87"/>
    <property type="match status" value="1"/>
</dbReference>
<sequence>MVESLKHTLKKYVDLSNETYYFPEISPRSKQELSHEYGAMKGLTFQKSDFNHPPGPDFYINRAGDYLDREKSKGFMTMYQKDDFTREVSRNQYMQAAQSKKVVIPQKISSIQEICEEEPFQRFWLHSNTVKKSIQKIKELPYFVFHDSGITISQFIEGIASYVRILKHEKKIENPNLTKTENNQIMHDFITKANEILHKVIQFAINNGLVNIEKLSDKIKENYTIPSEFLENKDSNLPNKDTNLGFLNDKDFESKLFTQYSRTDEFPPCYRVDTSYLNGGPYKKREVHSQLKVLSEMTSQKMNESSNLSSSLNIPPIAQSAPPKSPRQIPGYTSYEDFVLPFTKPNTRCRPRIIENADFNKMKKKQLPSPKKSVRSEKLSRKDMLKEGWKTTELLPRSGDYINGLDSLHSIIKNFDFEYNGLSGDVDIKMPFPLTPEKQDGPNLVGKIWTTAQLNKIKSNENEPMNTPKLNENLTLDDQKLSSESNSHDSNSNYSVNKSENEFADVNKDGNDHHGYKSATIAQIMNGTDNVKLLKQFALDDDDDDDLSGNAFSNKLEKIWDTLGFSPKQKLVMLVKYTETTEKSADLDDALNMWDTAMVMADKYEHIYQELKNFIRFEAKISKHREIILDQMKNELKTAEDAVLNSATQLLKEYQDEMIYRRQPISTVIENRHSRLKILCESEGLVF</sequence>
<dbReference type="Proteomes" id="UP000179807">
    <property type="component" value="Unassembled WGS sequence"/>
</dbReference>
<dbReference type="PANTHER" id="PTHR16078">
    <property type="entry name" value="COILED-COIL DOMAIN-CONTAINING PROTEIN 87"/>
    <property type="match status" value="1"/>
</dbReference>
<feature type="compositionally biased region" description="Low complexity" evidence="1">
    <location>
        <begin position="305"/>
        <end position="317"/>
    </location>
</feature>
<accession>A0A1J4J6I8</accession>
<gene>
    <name evidence="2" type="ORF">TRFO_11593</name>
</gene>
<evidence type="ECO:0000256" key="1">
    <source>
        <dbReference type="SAM" id="MobiDB-lite"/>
    </source>
</evidence>